<dbReference type="InterPro" id="IPR036271">
    <property type="entry name" value="Tet_transcr_reg_TetR-rel_C_sf"/>
</dbReference>
<evidence type="ECO:0000259" key="5">
    <source>
        <dbReference type="PROSITE" id="PS50977"/>
    </source>
</evidence>
<dbReference type="PRINTS" id="PR00455">
    <property type="entry name" value="HTHTETR"/>
</dbReference>
<dbReference type="SUPFAM" id="SSF48498">
    <property type="entry name" value="Tetracyclin repressor-like, C-terminal domain"/>
    <property type="match status" value="1"/>
</dbReference>
<dbReference type="Pfam" id="PF14246">
    <property type="entry name" value="TetR_C_7"/>
    <property type="match status" value="1"/>
</dbReference>
<dbReference type="Proteomes" id="UP000316429">
    <property type="component" value="Unassembled WGS sequence"/>
</dbReference>
<evidence type="ECO:0000256" key="3">
    <source>
        <dbReference type="ARBA" id="ARBA00023163"/>
    </source>
</evidence>
<dbReference type="PANTHER" id="PTHR30055:SF234">
    <property type="entry name" value="HTH-TYPE TRANSCRIPTIONAL REGULATOR BETI"/>
    <property type="match status" value="1"/>
</dbReference>
<dbReference type="EMBL" id="VFYP01000001">
    <property type="protein sequence ID" value="TPP10404.1"/>
    <property type="molecule type" value="Genomic_DNA"/>
</dbReference>
<dbReference type="PANTHER" id="PTHR30055">
    <property type="entry name" value="HTH-TYPE TRANSCRIPTIONAL REGULATOR RUTR"/>
    <property type="match status" value="1"/>
</dbReference>
<evidence type="ECO:0000313" key="7">
    <source>
        <dbReference type="Proteomes" id="UP000316429"/>
    </source>
</evidence>
<dbReference type="Gene3D" id="1.10.357.10">
    <property type="entry name" value="Tetracycline Repressor, domain 2"/>
    <property type="match status" value="1"/>
</dbReference>
<proteinExistence type="predicted"/>
<dbReference type="AlphaFoldDB" id="A0A504U5W0"/>
<keyword evidence="3" id="KW-0804">Transcription</keyword>
<feature type="DNA-binding region" description="H-T-H motif" evidence="4">
    <location>
        <begin position="43"/>
        <end position="62"/>
    </location>
</feature>
<dbReference type="GO" id="GO:0003700">
    <property type="term" value="F:DNA-binding transcription factor activity"/>
    <property type="evidence" value="ECO:0007669"/>
    <property type="project" value="TreeGrafter"/>
</dbReference>
<accession>A0A504U5W0</accession>
<comment type="caution">
    <text evidence="6">The sequence shown here is derived from an EMBL/GenBank/DDBJ whole genome shotgun (WGS) entry which is preliminary data.</text>
</comment>
<dbReference type="SUPFAM" id="SSF46689">
    <property type="entry name" value="Homeodomain-like"/>
    <property type="match status" value="1"/>
</dbReference>
<dbReference type="InterPro" id="IPR050109">
    <property type="entry name" value="HTH-type_TetR-like_transc_reg"/>
</dbReference>
<dbReference type="Pfam" id="PF00440">
    <property type="entry name" value="TetR_N"/>
    <property type="match status" value="1"/>
</dbReference>
<keyword evidence="1" id="KW-0805">Transcription regulation</keyword>
<organism evidence="6 7">
    <name type="scientific">Rhizobium glycinendophyticum</name>
    <dbReference type="NCBI Taxonomy" id="2589807"/>
    <lineage>
        <taxon>Bacteria</taxon>
        <taxon>Pseudomonadati</taxon>
        <taxon>Pseudomonadota</taxon>
        <taxon>Alphaproteobacteria</taxon>
        <taxon>Hyphomicrobiales</taxon>
        <taxon>Rhizobiaceae</taxon>
        <taxon>Rhizobium/Agrobacterium group</taxon>
        <taxon>Rhizobium</taxon>
    </lineage>
</organism>
<gene>
    <name evidence="6" type="ORF">FJQ55_06000</name>
</gene>
<dbReference type="InterPro" id="IPR001647">
    <property type="entry name" value="HTH_TetR"/>
</dbReference>
<feature type="domain" description="HTH tetR-type" evidence="5">
    <location>
        <begin position="20"/>
        <end position="80"/>
    </location>
</feature>
<sequence length="217" mass="23635">MKPTGTAMTRVGRPSKAAQDAASEKIMAVAMELFADRGFAGTSMEQVASRCGMGKDTLYRRFPSKVALFEAVVEHAHRRAVDRLADMRSAAEEPLPRLKALMQAMLHMNMDADLIALKRITFSETVVFEKREPFPRQPDPIMDRLIDAVRAAQAAGSIRAGDPAALANHLIHCLVALPTSIAMLGGDAYDDASAVQAHFDITWLWLMEGVSAQASNL</sequence>
<evidence type="ECO:0000256" key="1">
    <source>
        <dbReference type="ARBA" id="ARBA00023015"/>
    </source>
</evidence>
<name>A0A504U5W0_9HYPH</name>
<evidence type="ECO:0000256" key="4">
    <source>
        <dbReference type="PROSITE-ProRule" id="PRU00335"/>
    </source>
</evidence>
<dbReference type="FunFam" id="1.10.10.60:FF:000141">
    <property type="entry name" value="TetR family transcriptional regulator"/>
    <property type="match status" value="1"/>
</dbReference>
<dbReference type="RefSeq" id="WP_140826751.1">
    <property type="nucleotide sequence ID" value="NZ_VFYP01000001.1"/>
</dbReference>
<reference evidence="6 7" key="1">
    <citation type="submission" date="2019-06" db="EMBL/GenBank/DDBJ databases">
        <title>Rhizobium sp. CL12 isolated from roots of soybean.</title>
        <authorList>
            <person name="Wang C."/>
        </authorList>
    </citation>
    <scope>NUCLEOTIDE SEQUENCE [LARGE SCALE GENOMIC DNA]</scope>
    <source>
        <strain evidence="6 7">CL12</strain>
    </source>
</reference>
<keyword evidence="2 4" id="KW-0238">DNA-binding</keyword>
<keyword evidence="7" id="KW-1185">Reference proteome</keyword>
<dbReference type="InterPro" id="IPR009057">
    <property type="entry name" value="Homeodomain-like_sf"/>
</dbReference>
<dbReference type="PROSITE" id="PS50977">
    <property type="entry name" value="HTH_TETR_2"/>
    <property type="match status" value="1"/>
</dbReference>
<evidence type="ECO:0000313" key="6">
    <source>
        <dbReference type="EMBL" id="TPP10404.1"/>
    </source>
</evidence>
<protein>
    <submittedName>
        <fullName evidence="6">TetR/AcrR family transcriptional regulator</fullName>
    </submittedName>
</protein>
<dbReference type="InterPro" id="IPR039536">
    <property type="entry name" value="TetR_C_Proteobacteria"/>
</dbReference>
<evidence type="ECO:0000256" key="2">
    <source>
        <dbReference type="ARBA" id="ARBA00023125"/>
    </source>
</evidence>
<dbReference type="OrthoDB" id="7584337at2"/>
<dbReference type="GO" id="GO:0000976">
    <property type="term" value="F:transcription cis-regulatory region binding"/>
    <property type="evidence" value="ECO:0007669"/>
    <property type="project" value="TreeGrafter"/>
</dbReference>